<dbReference type="Gene3D" id="3.40.630.30">
    <property type="match status" value="1"/>
</dbReference>
<sequence length="218" mass="23273">MIALLPGESRALFPRLMDEMYDLRLGAARAHASRPSAAVHRLAVVDYFDSLDPLYVLALDEMEGVAGALRVLPTTGVTMLNDGFAGAALDGLRVESPLIWEASRLTLRAAGDSPATEAAIDRTIGQLGVALNAIAQTAALTHVIGVFDESMHRLLSHRGCACETLAPQMRIDGADMFAVLYEVGAEMDAPFRSLAGDASAPPINLADLERLRQTDCRS</sequence>
<dbReference type="InterPro" id="IPR016181">
    <property type="entry name" value="Acyl_CoA_acyltransferase"/>
</dbReference>
<name>A0ABX6EG78_9HYPH</name>
<evidence type="ECO:0000256" key="4">
    <source>
        <dbReference type="ARBA" id="ARBA00022929"/>
    </source>
</evidence>
<dbReference type="PROSITE" id="PS51187">
    <property type="entry name" value="AUTOINDUCER_SYNTH_2"/>
    <property type="match status" value="1"/>
</dbReference>
<gene>
    <name evidence="6" type="ORF">F7D13_02330</name>
</gene>
<evidence type="ECO:0000256" key="3">
    <source>
        <dbReference type="ARBA" id="ARBA00022691"/>
    </source>
</evidence>
<reference evidence="6 7" key="2">
    <citation type="journal article" date="2021" name="AMB Express">
        <title>Isolation and characterisation of Methylocystis spp. for poly-3-hydroxybutyrate production using waste methane feedstocks.</title>
        <authorList>
            <person name="Rumah B.L."/>
            <person name="Stead C.E."/>
            <person name="Claxton Stevens B.H."/>
            <person name="Minton N.P."/>
            <person name="Grosse-Honebrink A."/>
            <person name="Zhang Y."/>
        </authorList>
    </citation>
    <scope>NUCLEOTIDE SEQUENCE [LARGE SCALE GENOMIC DNA]</scope>
    <source>
        <strain evidence="6 7">BRCS1</strain>
    </source>
</reference>
<organism evidence="6 7">
    <name type="scientific">Methylocystis rosea</name>
    <dbReference type="NCBI Taxonomy" id="173366"/>
    <lineage>
        <taxon>Bacteria</taxon>
        <taxon>Pseudomonadati</taxon>
        <taxon>Pseudomonadota</taxon>
        <taxon>Alphaproteobacteria</taxon>
        <taxon>Hyphomicrobiales</taxon>
        <taxon>Methylocystaceae</taxon>
        <taxon>Methylocystis</taxon>
    </lineage>
</organism>
<evidence type="ECO:0000313" key="6">
    <source>
        <dbReference type="EMBL" id="QGM92943.1"/>
    </source>
</evidence>
<dbReference type="PANTHER" id="PTHR39322">
    <property type="entry name" value="ACYL-HOMOSERINE-LACTONE SYNTHASE"/>
    <property type="match status" value="1"/>
</dbReference>
<keyword evidence="1 5" id="KW-0673">Quorum sensing</keyword>
<keyword evidence="2" id="KW-0808">Transferase</keyword>
<evidence type="ECO:0000256" key="1">
    <source>
        <dbReference type="ARBA" id="ARBA00022654"/>
    </source>
</evidence>
<keyword evidence="4 5" id="KW-0071">Autoinducer synthesis</keyword>
<evidence type="ECO:0000313" key="7">
    <source>
        <dbReference type="Proteomes" id="UP000424673"/>
    </source>
</evidence>
<dbReference type="RefSeq" id="WP_154450869.1">
    <property type="nucleotide sequence ID" value="NZ_CP044328.1"/>
</dbReference>
<dbReference type="SUPFAM" id="SSF55729">
    <property type="entry name" value="Acyl-CoA N-acyltransferases (Nat)"/>
    <property type="match status" value="1"/>
</dbReference>
<evidence type="ECO:0000256" key="2">
    <source>
        <dbReference type="ARBA" id="ARBA00022679"/>
    </source>
</evidence>
<comment type="similarity">
    <text evidence="5">Belongs to the autoinducer synthase family.</text>
</comment>
<protein>
    <submittedName>
        <fullName evidence="6">Autoinducer synthesis protein</fullName>
    </submittedName>
</protein>
<dbReference type="InterPro" id="IPR001690">
    <property type="entry name" value="Autoind_synthase"/>
</dbReference>
<accession>A0ABX6EG78</accession>
<proteinExistence type="inferred from homology"/>
<dbReference type="Pfam" id="PF00765">
    <property type="entry name" value="Autoind_synth"/>
    <property type="match status" value="1"/>
</dbReference>
<evidence type="ECO:0000256" key="5">
    <source>
        <dbReference type="PROSITE-ProRule" id="PRU00533"/>
    </source>
</evidence>
<dbReference type="PANTHER" id="PTHR39322:SF1">
    <property type="entry name" value="ISOVALERYL-HOMOSERINE LACTONE SYNTHASE"/>
    <property type="match status" value="1"/>
</dbReference>
<dbReference type="Proteomes" id="UP000424673">
    <property type="component" value="Chromosome"/>
</dbReference>
<keyword evidence="3" id="KW-0949">S-adenosyl-L-methionine</keyword>
<keyword evidence="7" id="KW-1185">Reference proteome</keyword>
<reference evidence="7" key="1">
    <citation type="submission" date="2019-09" db="EMBL/GenBank/DDBJ databases">
        <title>Isolation and complete genome sequencing of Methylocystis species.</title>
        <authorList>
            <person name="Rumah B.L."/>
            <person name="Stead C.E."/>
            <person name="Stevens B.C."/>
            <person name="Minton N.P."/>
            <person name="Grosse-Honebrink A."/>
            <person name="Zhang Y."/>
        </authorList>
    </citation>
    <scope>NUCLEOTIDE SEQUENCE [LARGE SCALE GENOMIC DNA]</scope>
    <source>
        <strain evidence="7">BRCS1</strain>
    </source>
</reference>
<dbReference type="EMBL" id="CP044328">
    <property type="protein sequence ID" value="QGM92943.1"/>
    <property type="molecule type" value="Genomic_DNA"/>
</dbReference>